<reference evidence="6" key="2">
    <citation type="submission" date="2018-03" db="EMBL/GenBank/DDBJ databases">
        <title>The Triticum urartu genome reveals the dynamic nature of wheat genome evolution.</title>
        <authorList>
            <person name="Ling H."/>
            <person name="Ma B."/>
            <person name="Shi X."/>
            <person name="Liu H."/>
            <person name="Dong L."/>
            <person name="Sun H."/>
            <person name="Cao Y."/>
            <person name="Gao Q."/>
            <person name="Zheng S."/>
            <person name="Li Y."/>
            <person name="Yu Y."/>
            <person name="Du H."/>
            <person name="Qi M."/>
            <person name="Li Y."/>
            <person name="Yu H."/>
            <person name="Cui Y."/>
            <person name="Wang N."/>
            <person name="Chen C."/>
            <person name="Wu H."/>
            <person name="Zhao Y."/>
            <person name="Zhang J."/>
            <person name="Li Y."/>
            <person name="Zhou W."/>
            <person name="Zhang B."/>
            <person name="Hu W."/>
            <person name="Eijk M."/>
            <person name="Tang J."/>
            <person name="Witsenboer H."/>
            <person name="Zhao S."/>
            <person name="Li Z."/>
            <person name="Zhang A."/>
            <person name="Wang D."/>
            <person name="Liang C."/>
        </authorList>
    </citation>
    <scope>NUCLEOTIDE SEQUENCE [LARGE SCALE GENOMIC DNA]</scope>
    <source>
        <strain evidence="6">cv. G1812</strain>
    </source>
</reference>
<dbReference type="PANTHER" id="PTHR47988">
    <property type="entry name" value="SOMATIC EMBRYOGENESIS RECEPTOR KINASE 1"/>
    <property type="match status" value="1"/>
</dbReference>
<protein>
    <recommendedName>
        <fullName evidence="5">Leucine-rich repeat-containing N-terminal plant-type domain-containing protein</fullName>
    </recommendedName>
</protein>
<dbReference type="EnsemblPlants" id="TuG1812G0500002955.01.T02">
    <property type="protein sequence ID" value="TuG1812G0500002955.01.T02"/>
    <property type="gene ID" value="TuG1812G0500002955.01"/>
</dbReference>
<keyword evidence="1" id="KW-0433">Leucine-rich repeat</keyword>
<evidence type="ECO:0000256" key="1">
    <source>
        <dbReference type="ARBA" id="ARBA00022614"/>
    </source>
</evidence>
<evidence type="ECO:0000256" key="3">
    <source>
        <dbReference type="ARBA" id="ARBA00022737"/>
    </source>
</evidence>
<dbReference type="Proteomes" id="UP000015106">
    <property type="component" value="Chromosome 5"/>
</dbReference>
<dbReference type="Gramene" id="TuG1812G0500002955.01.T01">
    <property type="protein sequence ID" value="TuG1812G0500002955.01.T01"/>
    <property type="gene ID" value="TuG1812G0500002955.01"/>
</dbReference>
<dbReference type="InterPro" id="IPR013210">
    <property type="entry name" value="LRR_N_plant-typ"/>
</dbReference>
<dbReference type="Gramene" id="TuG1812G0500002955.01.T04">
    <property type="protein sequence ID" value="TuG1812G0500002955.01.T04"/>
    <property type="gene ID" value="TuG1812G0500002955.01"/>
</dbReference>
<accession>A0A8R7QFR3</accession>
<keyword evidence="2 4" id="KW-0732">Signal</keyword>
<evidence type="ECO:0000259" key="5">
    <source>
        <dbReference type="Pfam" id="PF08263"/>
    </source>
</evidence>
<feature type="chain" id="PRO_5044156880" description="Leucine-rich repeat-containing N-terminal plant-type domain-containing protein" evidence="4">
    <location>
        <begin position="19"/>
        <end position="92"/>
    </location>
</feature>
<name>A0A8R7QFR3_TRIUA</name>
<dbReference type="Pfam" id="PF08263">
    <property type="entry name" value="LRRNT_2"/>
    <property type="match status" value="1"/>
</dbReference>
<sequence>MKLAYELIFLGFLQSVAYQMFDQEVQALFEVKMLLNDSRGVLEDWNRHLDTACSTIAIVMCDPDGNVVEISLSSSGLSGILSPNIAKLTTLQ</sequence>
<reference evidence="6" key="3">
    <citation type="submission" date="2022-06" db="UniProtKB">
        <authorList>
            <consortium name="EnsemblPlants"/>
        </authorList>
    </citation>
    <scope>IDENTIFICATION</scope>
</reference>
<dbReference type="AlphaFoldDB" id="A0A8R7QFR3"/>
<evidence type="ECO:0000256" key="4">
    <source>
        <dbReference type="SAM" id="SignalP"/>
    </source>
</evidence>
<dbReference type="Gene3D" id="3.80.10.10">
    <property type="entry name" value="Ribonuclease Inhibitor"/>
    <property type="match status" value="1"/>
</dbReference>
<keyword evidence="3" id="KW-0677">Repeat</keyword>
<feature type="signal peptide" evidence="4">
    <location>
        <begin position="1"/>
        <end position="18"/>
    </location>
</feature>
<evidence type="ECO:0000313" key="7">
    <source>
        <dbReference type="Proteomes" id="UP000015106"/>
    </source>
</evidence>
<dbReference type="Gramene" id="TuG1812G0500002955.01.T05">
    <property type="protein sequence ID" value="TuG1812G0500002955.01.T05"/>
    <property type="gene ID" value="TuG1812G0500002955.01"/>
</dbReference>
<proteinExistence type="predicted"/>
<feature type="domain" description="Leucine-rich repeat-containing N-terminal plant-type" evidence="5">
    <location>
        <begin position="22"/>
        <end position="55"/>
    </location>
</feature>
<reference evidence="7" key="1">
    <citation type="journal article" date="2013" name="Nature">
        <title>Draft genome of the wheat A-genome progenitor Triticum urartu.</title>
        <authorList>
            <person name="Ling H.Q."/>
            <person name="Zhao S."/>
            <person name="Liu D."/>
            <person name="Wang J."/>
            <person name="Sun H."/>
            <person name="Zhang C."/>
            <person name="Fan H."/>
            <person name="Li D."/>
            <person name="Dong L."/>
            <person name="Tao Y."/>
            <person name="Gao C."/>
            <person name="Wu H."/>
            <person name="Li Y."/>
            <person name="Cui Y."/>
            <person name="Guo X."/>
            <person name="Zheng S."/>
            <person name="Wang B."/>
            <person name="Yu K."/>
            <person name="Liang Q."/>
            <person name="Yang W."/>
            <person name="Lou X."/>
            <person name="Chen J."/>
            <person name="Feng M."/>
            <person name="Jian J."/>
            <person name="Zhang X."/>
            <person name="Luo G."/>
            <person name="Jiang Y."/>
            <person name="Liu J."/>
            <person name="Wang Z."/>
            <person name="Sha Y."/>
            <person name="Zhang B."/>
            <person name="Wu H."/>
            <person name="Tang D."/>
            <person name="Shen Q."/>
            <person name="Xue P."/>
            <person name="Zou S."/>
            <person name="Wang X."/>
            <person name="Liu X."/>
            <person name="Wang F."/>
            <person name="Yang Y."/>
            <person name="An X."/>
            <person name="Dong Z."/>
            <person name="Zhang K."/>
            <person name="Zhang X."/>
            <person name="Luo M.C."/>
            <person name="Dvorak J."/>
            <person name="Tong Y."/>
            <person name="Wang J."/>
            <person name="Yang H."/>
            <person name="Li Z."/>
            <person name="Wang D."/>
            <person name="Zhang A."/>
            <person name="Wang J."/>
        </authorList>
    </citation>
    <scope>NUCLEOTIDE SEQUENCE</scope>
    <source>
        <strain evidence="7">cv. G1812</strain>
    </source>
</reference>
<evidence type="ECO:0000256" key="2">
    <source>
        <dbReference type="ARBA" id="ARBA00022729"/>
    </source>
</evidence>
<organism evidence="6 7">
    <name type="scientific">Triticum urartu</name>
    <name type="common">Red wild einkorn</name>
    <name type="synonym">Crithodium urartu</name>
    <dbReference type="NCBI Taxonomy" id="4572"/>
    <lineage>
        <taxon>Eukaryota</taxon>
        <taxon>Viridiplantae</taxon>
        <taxon>Streptophyta</taxon>
        <taxon>Embryophyta</taxon>
        <taxon>Tracheophyta</taxon>
        <taxon>Spermatophyta</taxon>
        <taxon>Magnoliopsida</taxon>
        <taxon>Liliopsida</taxon>
        <taxon>Poales</taxon>
        <taxon>Poaceae</taxon>
        <taxon>BOP clade</taxon>
        <taxon>Pooideae</taxon>
        <taxon>Triticodae</taxon>
        <taxon>Triticeae</taxon>
        <taxon>Triticinae</taxon>
        <taxon>Triticum</taxon>
    </lineage>
</organism>
<keyword evidence="7" id="KW-1185">Reference proteome</keyword>
<dbReference type="EnsemblPlants" id="TuG1812G0500002955.01.T01">
    <property type="protein sequence ID" value="TuG1812G0500002955.01.T01"/>
    <property type="gene ID" value="TuG1812G0500002955.01"/>
</dbReference>
<dbReference type="Gramene" id="TuG1812G0500002955.01.T02">
    <property type="protein sequence ID" value="TuG1812G0500002955.01.T02"/>
    <property type="gene ID" value="TuG1812G0500002955.01"/>
</dbReference>
<dbReference type="EnsemblPlants" id="TuG1812G0500002955.01.T05">
    <property type="protein sequence ID" value="TuG1812G0500002955.01.T05"/>
    <property type="gene ID" value="TuG1812G0500002955.01"/>
</dbReference>
<dbReference type="EnsemblPlants" id="TuG1812G0500002955.01.T04">
    <property type="protein sequence ID" value="TuG1812G0500002955.01.T04"/>
    <property type="gene ID" value="TuG1812G0500002955.01"/>
</dbReference>
<dbReference type="InterPro" id="IPR032675">
    <property type="entry name" value="LRR_dom_sf"/>
</dbReference>
<evidence type="ECO:0000313" key="6">
    <source>
        <dbReference type="EnsemblPlants" id="TuG1812G0500002955.01.T01"/>
    </source>
</evidence>